<comment type="caution">
    <text evidence="1">The sequence shown here is derived from an EMBL/GenBank/DDBJ whole genome shotgun (WGS) entry which is preliminary data.</text>
</comment>
<organism evidence="1 2">
    <name type="scientific">Brassica cretica</name>
    <name type="common">Mustard</name>
    <dbReference type="NCBI Taxonomy" id="69181"/>
    <lineage>
        <taxon>Eukaryota</taxon>
        <taxon>Viridiplantae</taxon>
        <taxon>Streptophyta</taxon>
        <taxon>Embryophyta</taxon>
        <taxon>Tracheophyta</taxon>
        <taxon>Spermatophyta</taxon>
        <taxon>Magnoliopsida</taxon>
        <taxon>eudicotyledons</taxon>
        <taxon>Gunneridae</taxon>
        <taxon>Pentapetalae</taxon>
        <taxon>rosids</taxon>
        <taxon>malvids</taxon>
        <taxon>Brassicales</taxon>
        <taxon>Brassicaceae</taxon>
        <taxon>Brassiceae</taxon>
        <taxon>Brassica</taxon>
    </lineage>
</organism>
<proteinExistence type="predicted"/>
<reference evidence="1" key="1">
    <citation type="submission" date="2019-12" db="EMBL/GenBank/DDBJ databases">
        <title>Genome sequencing and annotation of Brassica cretica.</title>
        <authorList>
            <person name="Studholme D.J."/>
            <person name="Sarris P."/>
        </authorList>
    </citation>
    <scope>NUCLEOTIDE SEQUENCE</scope>
    <source>
        <strain evidence="1">PFS-109/04</strain>
        <tissue evidence="1">Leaf</tissue>
    </source>
</reference>
<evidence type="ECO:0000313" key="1">
    <source>
        <dbReference type="EMBL" id="KAF3504193.1"/>
    </source>
</evidence>
<gene>
    <name evidence="1" type="ORF">F2Q69_00042033</name>
</gene>
<evidence type="ECO:0000313" key="2">
    <source>
        <dbReference type="Proteomes" id="UP000712600"/>
    </source>
</evidence>
<accession>A0A8S9NSZ5</accession>
<name>A0A8S9NSZ5_BRACR</name>
<dbReference type="EMBL" id="QGKX02001621">
    <property type="protein sequence ID" value="KAF3504193.1"/>
    <property type="molecule type" value="Genomic_DNA"/>
</dbReference>
<dbReference type="Proteomes" id="UP000712600">
    <property type="component" value="Unassembled WGS sequence"/>
</dbReference>
<protein>
    <submittedName>
        <fullName evidence="1">Uncharacterized protein</fullName>
    </submittedName>
</protein>
<sequence>MAELDRTRDQLGHLPSWISPVWRVAELDQTRDHLGHPPSWTSPVRRMASWIDRIVLVMSAMLLS</sequence>
<dbReference type="AlphaFoldDB" id="A0A8S9NSZ5"/>